<dbReference type="InterPro" id="IPR000683">
    <property type="entry name" value="Gfo/Idh/MocA-like_OxRdtase_N"/>
</dbReference>
<dbReference type="RefSeq" id="WP_009259007.1">
    <property type="nucleotide sequence ID" value="NZ_CP084007.1"/>
</dbReference>
<keyword evidence="1" id="KW-0560">Oxidoreductase</keyword>
<accession>A0A174Q5T9</accession>
<organism evidence="4 7">
    <name type="scientific">Flavonifractor plautii</name>
    <name type="common">Fusobacterium plautii</name>
    <dbReference type="NCBI Taxonomy" id="292800"/>
    <lineage>
        <taxon>Bacteria</taxon>
        <taxon>Bacillati</taxon>
        <taxon>Bacillota</taxon>
        <taxon>Clostridia</taxon>
        <taxon>Eubacteriales</taxon>
        <taxon>Oscillospiraceae</taxon>
        <taxon>Flavonifractor</taxon>
    </lineage>
</organism>
<feature type="domain" description="GFO/IDH/MocA-like oxidoreductase" evidence="3">
    <location>
        <begin position="138"/>
        <end position="265"/>
    </location>
</feature>
<evidence type="ECO:0000313" key="6">
    <source>
        <dbReference type="Proteomes" id="UP000429811"/>
    </source>
</evidence>
<protein>
    <submittedName>
        <fullName evidence="4">Gfo/Idh/MocA family oxidoreductase</fullName>
    </submittedName>
</protein>
<dbReference type="InterPro" id="IPR055170">
    <property type="entry name" value="GFO_IDH_MocA-like_dom"/>
</dbReference>
<dbReference type="SUPFAM" id="SSF51735">
    <property type="entry name" value="NAD(P)-binding Rossmann-fold domains"/>
    <property type="match status" value="1"/>
</dbReference>
<evidence type="ECO:0000313" key="7">
    <source>
        <dbReference type="Proteomes" id="UP000434475"/>
    </source>
</evidence>
<dbReference type="EMBL" id="WKPR01000003">
    <property type="protein sequence ID" value="MSB18560.1"/>
    <property type="molecule type" value="Genomic_DNA"/>
</dbReference>
<proteinExistence type="predicted"/>
<dbReference type="Proteomes" id="UP000429811">
    <property type="component" value="Unassembled WGS sequence"/>
</dbReference>
<evidence type="ECO:0000313" key="4">
    <source>
        <dbReference type="EMBL" id="MSB18560.1"/>
    </source>
</evidence>
<dbReference type="Gene3D" id="3.40.50.720">
    <property type="entry name" value="NAD(P)-binding Rossmann-like Domain"/>
    <property type="match status" value="1"/>
</dbReference>
<dbReference type="Pfam" id="PF01408">
    <property type="entry name" value="GFO_IDH_MocA"/>
    <property type="match status" value="1"/>
</dbReference>
<evidence type="ECO:0000313" key="5">
    <source>
        <dbReference type="EMBL" id="MSB48973.1"/>
    </source>
</evidence>
<feature type="domain" description="Gfo/Idh/MocA-like oxidoreductase N-terminal" evidence="2">
    <location>
        <begin position="3"/>
        <end position="126"/>
    </location>
</feature>
<dbReference type="PANTHER" id="PTHR43818">
    <property type="entry name" value="BCDNA.GH03377"/>
    <property type="match status" value="1"/>
</dbReference>
<evidence type="ECO:0000256" key="1">
    <source>
        <dbReference type="ARBA" id="ARBA00023002"/>
    </source>
</evidence>
<dbReference type="Gene3D" id="3.30.360.10">
    <property type="entry name" value="Dihydrodipicolinate Reductase, domain 2"/>
    <property type="match status" value="1"/>
</dbReference>
<comment type="caution">
    <text evidence="4">The sequence shown here is derived from an EMBL/GenBank/DDBJ whole genome shotgun (WGS) entry which is preliminary data.</text>
</comment>
<dbReference type="InterPro" id="IPR036291">
    <property type="entry name" value="NAD(P)-bd_dom_sf"/>
</dbReference>
<dbReference type="PANTHER" id="PTHR43818:SF11">
    <property type="entry name" value="BCDNA.GH03377"/>
    <property type="match status" value="1"/>
</dbReference>
<dbReference type="AlphaFoldDB" id="A0A174Q5T9"/>
<dbReference type="GO" id="GO:0000166">
    <property type="term" value="F:nucleotide binding"/>
    <property type="evidence" value="ECO:0007669"/>
    <property type="project" value="InterPro"/>
</dbReference>
<dbReference type="InterPro" id="IPR050463">
    <property type="entry name" value="Gfo/Idh/MocA_oxidrdct_glycsds"/>
</dbReference>
<evidence type="ECO:0000259" key="3">
    <source>
        <dbReference type="Pfam" id="PF22725"/>
    </source>
</evidence>
<dbReference type="SUPFAM" id="SSF55347">
    <property type="entry name" value="Glyceraldehyde-3-phosphate dehydrogenase-like, C-terminal domain"/>
    <property type="match status" value="1"/>
</dbReference>
<dbReference type="EMBL" id="WKPO01000010">
    <property type="protein sequence ID" value="MSB48973.1"/>
    <property type="molecule type" value="Genomic_DNA"/>
</dbReference>
<name>A0A174Q5T9_FLAPL</name>
<sequence>MGIRIGIVGAGTTVAIADRHVEGFLAQEGRCTVAAVCSRTLEGCRRLCIRHGLDGVRMTTRLEELLDVVDAVVLCTPNQFHLPYTERAVERGKAVLLEKPLGLQTAPPGQAERLLARRGARVMVAYVYRYTAVVGRLRALLRQRMGRVYLAQASQGGTRLADPAVPLEWRMRRSASGSGALGDFGSHLLDLLQYAAGVELAEAAGYGGTFLPNRRPDGQGNTCVENDDAFVFCGRGTGGALCSVSVSRVGLDGIHLCISGEGGLLRASVEEGVLTYWPKAPDGPYAPEGEARSEHLAEPPGLRFARQAAAFLDLVEGRPVEYCTLEQAVHLERLLTRLDQSAQ</sequence>
<dbReference type="GO" id="GO:0016491">
    <property type="term" value="F:oxidoreductase activity"/>
    <property type="evidence" value="ECO:0007669"/>
    <property type="project" value="UniProtKB-KW"/>
</dbReference>
<dbReference type="Proteomes" id="UP000434475">
    <property type="component" value="Unassembled WGS sequence"/>
</dbReference>
<gene>
    <name evidence="5" type="ORF">GKE90_09705</name>
    <name evidence="4" type="ORF">GKE97_03395</name>
</gene>
<dbReference type="Pfam" id="PF22725">
    <property type="entry name" value="GFO_IDH_MocA_C3"/>
    <property type="match status" value="1"/>
</dbReference>
<evidence type="ECO:0000259" key="2">
    <source>
        <dbReference type="Pfam" id="PF01408"/>
    </source>
</evidence>
<reference evidence="6 7" key="1">
    <citation type="journal article" date="2019" name="Nat. Med.">
        <title>A library of human gut bacterial isolates paired with longitudinal multiomics data enables mechanistic microbiome research.</title>
        <authorList>
            <person name="Poyet M."/>
            <person name="Groussin M."/>
            <person name="Gibbons S.M."/>
            <person name="Avila-Pacheco J."/>
            <person name="Jiang X."/>
            <person name="Kearney S.M."/>
            <person name="Perrotta A.R."/>
            <person name="Berdy B."/>
            <person name="Zhao S."/>
            <person name="Lieberman T.D."/>
            <person name="Swanson P.K."/>
            <person name="Smith M."/>
            <person name="Roesemann S."/>
            <person name="Alexander J.E."/>
            <person name="Rich S.A."/>
            <person name="Livny J."/>
            <person name="Vlamakis H."/>
            <person name="Clish C."/>
            <person name="Bullock K."/>
            <person name="Deik A."/>
            <person name="Scott J."/>
            <person name="Pierce K.A."/>
            <person name="Xavier R.J."/>
            <person name="Alm E.J."/>
        </authorList>
    </citation>
    <scope>NUCLEOTIDE SEQUENCE [LARGE SCALE GENOMIC DNA]</scope>
    <source>
        <strain evidence="4 7">BIOML-A2</strain>
        <strain evidence="5 6">BIOML-A5</strain>
    </source>
</reference>